<dbReference type="InterPro" id="IPR040219">
    <property type="entry name" value="KIAA1143-like"/>
</dbReference>
<sequence>MPKKNVTFIKPEEPSFLKKLKEQAGYKEGPTVDTKREDLGPIDDRDFEDTEEEKPTVVVLNSGDLTAEEATREQEKLDRVRRSERYNLGIPPNRLGYGDDVYNAIGMNRKANMEKIIVKDQILDMLREKEEMLRERMEFDLKKLEIEEQLLEEENRCDDDSVSESAKYSHKSRSSVGNWVEDTRKYQMRNITYPEENDFQKFQVKNDSSLEPKES</sequence>
<feature type="region of interest" description="Disordered" evidence="1">
    <location>
        <begin position="153"/>
        <end position="179"/>
    </location>
</feature>
<evidence type="ECO:0000259" key="2">
    <source>
        <dbReference type="Pfam" id="PF15377"/>
    </source>
</evidence>
<keyword evidence="4" id="KW-1185">Reference proteome</keyword>
<dbReference type="Pfam" id="PF15377">
    <property type="entry name" value="DUF4604"/>
    <property type="match status" value="1"/>
</dbReference>
<dbReference type="AlphaFoldDB" id="A0ABD2N9U6"/>
<evidence type="ECO:0000313" key="3">
    <source>
        <dbReference type="EMBL" id="KAL3275423.1"/>
    </source>
</evidence>
<dbReference type="Proteomes" id="UP001516400">
    <property type="component" value="Unassembled WGS sequence"/>
</dbReference>
<dbReference type="PANTHER" id="PTHR31195:SF2">
    <property type="entry name" value="GEO02494P1"/>
    <property type="match status" value="1"/>
</dbReference>
<gene>
    <name evidence="3" type="ORF">HHI36_020185</name>
</gene>
<evidence type="ECO:0000313" key="4">
    <source>
        <dbReference type="Proteomes" id="UP001516400"/>
    </source>
</evidence>
<dbReference type="EMBL" id="JABFTP020000083">
    <property type="protein sequence ID" value="KAL3275423.1"/>
    <property type="molecule type" value="Genomic_DNA"/>
</dbReference>
<dbReference type="InterPro" id="IPR027911">
    <property type="entry name" value="DUF4604"/>
</dbReference>
<name>A0ABD2N9U6_9CUCU</name>
<feature type="compositionally biased region" description="Acidic residues" evidence="1">
    <location>
        <begin position="153"/>
        <end position="162"/>
    </location>
</feature>
<comment type="caution">
    <text evidence="3">The sequence shown here is derived from an EMBL/GenBank/DDBJ whole genome shotgun (WGS) entry which is preliminary data.</text>
</comment>
<evidence type="ECO:0000256" key="1">
    <source>
        <dbReference type="SAM" id="MobiDB-lite"/>
    </source>
</evidence>
<protein>
    <recommendedName>
        <fullName evidence="2">DUF4604 domain-containing protein</fullName>
    </recommendedName>
</protein>
<reference evidence="3 4" key="1">
    <citation type="journal article" date="2021" name="BMC Biol.">
        <title>Horizontally acquired antibacterial genes associated with adaptive radiation of ladybird beetles.</title>
        <authorList>
            <person name="Li H.S."/>
            <person name="Tang X.F."/>
            <person name="Huang Y.H."/>
            <person name="Xu Z.Y."/>
            <person name="Chen M.L."/>
            <person name="Du X.Y."/>
            <person name="Qiu B.Y."/>
            <person name="Chen P.T."/>
            <person name="Zhang W."/>
            <person name="Slipinski A."/>
            <person name="Escalona H.E."/>
            <person name="Waterhouse R.M."/>
            <person name="Zwick A."/>
            <person name="Pang H."/>
        </authorList>
    </citation>
    <scope>NUCLEOTIDE SEQUENCE [LARGE SCALE GENOMIC DNA]</scope>
    <source>
        <strain evidence="3">SYSU2018</strain>
    </source>
</reference>
<proteinExistence type="predicted"/>
<feature type="region of interest" description="Disordered" evidence="1">
    <location>
        <begin position="20"/>
        <end position="54"/>
    </location>
</feature>
<feature type="domain" description="DUF4604" evidence="2">
    <location>
        <begin position="4"/>
        <end position="75"/>
    </location>
</feature>
<organism evidence="3 4">
    <name type="scientific">Cryptolaemus montrouzieri</name>
    <dbReference type="NCBI Taxonomy" id="559131"/>
    <lineage>
        <taxon>Eukaryota</taxon>
        <taxon>Metazoa</taxon>
        <taxon>Ecdysozoa</taxon>
        <taxon>Arthropoda</taxon>
        <taxon>Hexapoda</taxon>
        <taxon>Insecta</taxon>
        <taxon>Pterygota</taxon>
        <taxon>Neoptera</taxon>
        <taxon>Endopterygota</taxon>
        <taxon>Coleoptera</taxon>
        <taxon>Polyphaga</taxon>
        <taxon>Cucujiformia</taxon>
        <taxon>Coccinelloidea</taxon>
        <taxon>Coccinellidae</taxon>
        <taxon>Scymninae</taxon>
        <taxon>Scymnini</taxon>
        <taxon>Cryptolaemus</taxon>
    </lineage>
</organism>
<feature type="compositionally biased region" description="Basic and acidic residues" evidence="1">
    <location>
        <begin position="33"/>
        <end position="44"/>
    </location>
</feature>
<accession>A0ABD2N9U6</accession>
<dbReference type="PANTHER" id="PTHR31195">
    <property type="entry name" value="GEO02494P1"/>
    <property type="match status" value="1"/>
</dbReference>